<feature type="compositionally biased region" description="Polar residues" evidence="1">
    <location>
        <begin position="288"/>
        <end position="299"/>
    </location>
</feature>
<feature type="region of interest" description="Disordered" evidence="1">
    <location>
        <begin position="470"/>
        <end position="572"/>
    </location>
</feature>
<reference evidence="2" key="1">
    <citation type="submission" date="2023-03" db="EMBL/GenBank/DDBJ databases">
        <title>Complete genome of Cladonia borealis.</title>
        <authorList>
            <person name="Park H."/>
        </authorList>
    </citation>
    <scope>NUCLEOTIDE SEQUENCE</scope>
    <source>
        <strain evidence="2">ANT050790</strain>
    </source>
</reference>
<feature type="compositionally biased region" description="Basic residues" evidence="1">
    <location>
        <begin position="828"/>
        <end position="839"/>
    </location>
</feature>
<sequence length="857" mass="95231">MHTKFSGSNGQNAHRWLRTLRFENPHFATVSPSDWLGIIDGLLEGDAATWADHHPRVKYILRTGSLKQATRADVETFKKALIARFPPVEVRIDHSRPALNISSPILFQEPNEDLDSYYQRTLALLYQRNGVDLAEAPLTEQEQNALKRTVMSYIAGLNDREIRREADKVWTESNASLSLHQMHKLSKDQMLLRWFGGKENLPETRLPGHAARDQTPDRANVPGSSFDNVPRSSIDNPAFRDYMENVANPDNLPKPNNPSFATGASDRRNMFDDLFGTPTAERFYRKPTSATASPWSEPQNPSPERGFTSRMGNSHHTPKTSYGSNSSTTLPNASTFGGASGSPFRPQSSIIEDLPPYSIFDARHSANPSAARFFANGAATGANNANPPHHYPGMPPPGLSPLQPLRRNPTSGLFGDGPAPGRASKRTSPNRHSRRPSNLDVEIDHLPPSRLSEDTVRQFYSPNRNIFGTFGGILQSPRDGPNAGNPSNNDTAANNASSTNSHHQAPSIEIQTPSIFDTRDISFPSFEDRPTRDDSKVVDDFFTRHFPEPDAHPSSQATDPHRNNRGPNPSFKSAEEEFKYYFSRPNTHPSSQATEPAHERQGPHPPFQSAVEEFNNYFHRPNTHSSPQTTNPTHERHARNLAFENAREEFERKFYQRDTHPSSQSTSPIPNYRGPNDNPPFRTPMDAYNHALHRTNTHPHPPSSSQAPSLPPNNNDRFQPSMDDFTRDFTRLDTHPSDQSTSPPLTNPTLSSPHNANPPFSPSTNPKTKNANVPHSPSPLSYSQTLATSSPHQATATAKPSRQPTAESDPDSELDREVEIPITIKQSQGKKKRRRRQRGRGGVEKGVVSGSDAESGV</sequence>
<feature type="region of interest" description="Disordered" evidence="1">
    <location>
        <begin position="203"/>
        <end position="349"/>
    </location>
</feature>
<feature type="compositionally biased region" description="Pro residues" evidence="1">
    <location>
        <begin position="389"/>
        <end position="399"/>
    </location>
</feature>
<keyword evidence="3" id="KW-1185">Reference proteome</keyword>
<evidence type="ECO:0000256" key="1">
    <source>
        <dbReference type="SAM" id="MobiDB-lite"/>
    </source>
</evidence>
<feature type="region of interest" description="Disordered" evidence="1">
    <location>
        <begin position="584"/>
        <end position="609"/>
    </location>
</feature>
<comment type="caution">
    <text evidence="2">The sequence shown here is derived from an EMBL/GenBank/DDBJ whole genome shotgun (WGS) entry which is preliminary data.</text>
</comment>
<organism evidence="2 3">
    <name type="scientific">Cladonia borealis</name>
    <dbReference type="NCBI Taxonomy" id="184061"/>
    <lineage>
        <taxon>Eukaryota</taxon>
        <taxon>Fungi</taxon>
        <taxon>Dikarya</taxon>
        <taxon>Ascomycota</taxon>
        <taxon>Pezizomycotina</taxon>
        <taxon>Lecanoromycetes</taxon>
        <taxon>OSLEUM clade</taxon>
        <taxon>Lecanoromycetidae</taxon>
        <taxon>Lecanorales</taxon>
        <taxon>Lecanorineae</taxon>
        <taxon>Cladoniaceae</taxon>
        <taxon>Cladonia</taxon>
    </lineage>
</organism>
<feature type="compositionally biased region" description="Basic residues" evidence="1">
    <location>
        <begin position="423"/>
        <end position="435"/>
    </location>
</feature>
<feature type="region of interest" description="Disordered" evidence="1">
    <location>
        <begin position="656"/>
        <end position="857"/>
    </location>
</feature>
<evidence type="ECO:0000313" key="3">
    <source>
        <dbReference type="Proteomes" id="UP001166286"/>
    </source>
</evidence>
<dbReference type="AlphaFoldDB" id="A0AA39V2V1"/>
<evidence type="ECO:0000313" key="2">
    <source>
        <dbReference type="EMBL" id="KAK0513883.1"/>
    </source>
</evidence>
<dbReference type="EMBL" id="JAFEKC020000006">
    <property type="protein sequence ID" value="KAK0513883.1"/>
    <property type="molecule type" value="Genomic_DNA"/>
</dbReference>
<name>A0AA39V2V1_9LECA</name>
<feature type="compositionally biased region" description="Basic and acidic residues" evidence="1">
    <location>
        <begin position="724"/>
        <end position="736"/>
    </location>
</feature>
<feature type="compositionally biased region" description="Polar residues" evidence="1">
    <location>
        <begin position="222"/>
        <end position="235"/>
    </location>
</feature>
<feature type="compositionally biased region" description="Polar residues" evidence="1">
    <location>
        <begin position="584"/>
        <end position="594"/>
    </location>
</feature>
<feature type="region of interest" description="Disordered" evidence="1">
    <location>
        <begin position="380"/>
        <end position="450"/>
    </location>
</feature>
<dbReference type="Proteomes" id="UP001166286">
    <property type="component" value="Unassembled WGS sequence"/>
</dbReference>
<feature type="compositionally biased region" description="Low complexity" evidence="1">
    <location>
        <begin position="740"/>
        <end position="753"/>
    </location>
</feature>
<gene>
    <name evidence="2" type="ORF">JMJ35_003605</name>
</gene>
<protein>
    <submittedName>
        <fullName evidence="2">Uncharacterized protein</fullName>
    </submittedName>
</protein>
<feature type="compositionally biased region" description="Low complexity" evidence="1">
    <location>
        <begin position="485"/>
        <end position="501"/>
    </location>
</feature>
<proteinExistence type="predicted"/>
<feature type="compositionally biased region" description="Polar residues" evidence="1">
    <location>
        <begin position="762"/>
        <end position="806"/>
    </location>
</feature>
<feature type="compositionally biased region" description="Basic and acidic residues" evidence="1">
    <location>
        <begin position="526"/>
        <end position="551"/>
    </location>
</feature>
<feature type="compositionally biased region" description="Polar residues" evidence="1">
    <location>
        <begin position="310"/>
        <end position="337"/>
    </location>
</feature>
<accession>A0AA39V2V1</accession>